<keyword evidence="2" id="KW-1185">Reference proteome</keyword>
<dbReference type="Proteomes" id="UP000828048">
    <property type="component" value="Chromosome 2"/>
</dbReference>
<protein>
    <submittedName>
        <fullName evidence="1">Uncharacterized protein</fullName>
    </submittedName>
</protein>
<gene>
    <name evidence="1" type="ORF">Vadar_028713</name>
</gene>
<dbReference type="EMBL" id="CM037152">
    <property type="protein sequence ID" value="KAH7835680.1"/>
    <property type="molecule type" value="Genomic_DNA"/>
</dbReference>
<proteinExistence type="predicted"/>
<accession>A0ACB7X5C1</accession>
<name>A0ACB7X5C1_9ERIC</name>
<reference evidence="1 2" key="1">
    <citation type="journal article" date="2021" name="Hortic Res">
        <title>High-quality reference genome and annotation aids understanding of berry development for evergreen blueberry (Vaccinium darrowii).</title>
        <authorList>
            <person name="Yu J."/>
            <person name="Hulse-Kemp A.M."/>
            <person name="Babiker E."/>
            <person name="Staton M."/>
        </authorList>
    </citation>
    <scope>NUCLEOTIDE SEQUENCE [LARGE SCALE GENOMIC DNA]</scope>
    <source>
        <strain evidence="2">cv. NJ 8807/NJ 8810</strain>
        <tissue evidence="1">Young leaf</tissue>
    </source>
</reference>
<evidence type="ECO:0000313" key="1">
    <source>
        <dbReference type="EMBL" id="KAH7835680.1"/>
    </source>
</evidence>
<comment type="caution">
    <text evidence="1">The sequence shown here is derived from an EMBL/GenBank/DDBJ whole genome shotgun (WGS) entry which is preliminary data.</text>
</comment>
<organism evidence="1 2">
    <name type="scientific">Vaccinium darrowii</name>
    <dbReference type="NCBI Taxonomy" id="229202"/>
    <lineage>
        <taxon>Eukaryota</taxon>
        <taxon>Viridiplantae</taxon>
        <taxon>Streptophyta</taxon>
        <taxon>Embryophyta</taxon>
        <taxon>Tracheophyta</taxon>
        <taxon>Spermatophyta</taxon>
        <taxon>Magnoliopsida</taxon>
        <taxon>eudicotyledons</taxon>
        <taxon>Gunneridae</taxon>
        <taxon>Pentapetalae</taxon>
        <taxon>asterids</taxon>
        <taxon>Ericales</taxon>
        <taxon>Ericaceae</taxon>
        <taxon>Vaccinioideae</taxon>
        <taxon>Vaccinieae</taxon>
        <taxon>Vaccinium</taxon>
    </lineage>
</organism>
<sequence>MDFEEFGFAGVEAEWSNSRGATNVVDSVATEDSSDGSEDEDMAFIAKNFKKYLKIRRFEKSITGVKTKNSVGPMLFPEASFALSIKCPWILGGWSVHIFDEFSIPLAMERELFYSKAKEEQC</sequence>
<evidence type="ECO:0000313" key="2">
    <source>
        <dbReference type="Proteomes" id="UP000828048"/>
    </source>
</evidence>